<reference evidence="2" key="1">
    <citation type="submission" date="2024-02" db="UniProtKB">
        <authorList>
            <consortium name="WormBaseParasite"/>
        </authorList>
    </citation>
    <scope>IDENTIFICATION</scope>
</reference>
<evidence type="ECO:0000313" key="1">
    <source>
        <dbReference type="Proteomes" id="UP000887575"/>
    </source>
</evidence>
<accession>A0AAF3F545</accession>
<keyword evidence="1" id="KW-1185">Reference proteome</keyword>
<sequence length="98" mass="11489">MRPHWQRLTNKAELLHLKEIERDFEEYKIPKDADEVERLVVDEETQIQLIQGGGVGTIHDLTRLEQLKRQMAQNELRKATATETFKEYEAKLGEAVDK</sequence>
<organism evidence="1 2">
    <name type="scientific">Mesorhabditis belari</name>
    <dbReference type="NCBI Taxonomy" id="2138241"/>
    <lineage>
        <taxon>Eukaryota</taxon>
        <taxon>Metazoa</taxon>
        <taxon>Ecdysozoa</taxon>
        <taxon>Nematoda</taxon>
        <taxon>Chromadorea</taxon>
        <taxon>Rhabditida</taxon>
        <taxon>Rhabditina</taxon>
        <taxon>Rhabditomorpha</taxon>
        <taxon>Rhabditoidea</taxon>
        <taxon>Rhabditidae</taxon>
        <taxon>Mesorhabditinae</taxon>
        <taxon>Mesorhabditis</taxon>
    </lineage>
</organism>
<evidence type="ECO:0000313" key="2">
    <source>
        <dbReference type="WBParaSite" id="MBELARI_LOCUS2173"/>
    </source>
</evidence>
<dbReference type="WBParaSite" id="MBELARI_LOCUS2173">
    <property type="protein sequence ID" value="MBELARI_LOCUS2173"/>
    <property type="gene ID" value="MBELARI_LOCUS2173"/>
</dbReference>
<proteinExistence type="predicted"/>
<protein>
    <submittedName>
        <fullName evidence="2">Uncharacterized protein</fullName>
    </submittedName>
</protein>
<dbReference type="AlphaFoldDB" id="A0AAF3F545"/>
<dbReference type="Proteomes" id="UP000887575">
    <property type="component" value="Unassembled WGS sequence"/>
</dbReference>
<name>A0AAF3F545_9BILA</name>